<protein>
    <recommendedName>
        <fullName evidence="8">Malic enzyme</fullName>
    </recommendedName>
</protein>
<dbReference type="PIRSF" id="PIRSF000106">
    <property type="entry name" value="ME"/>
    <property type="match status" value="1"/>
</dbReference>
<keyword evidence="8" id="KW-0560">Oxidoreductase</keyword>
<evidence type="ECO:0000256" key="2">
    <source>
        <dbReference type="ARBA" id="ARBA00008785"/>
    </source>
</evidence>
<dbReference type="Gene3D" id="3.40.50.720">
    <property type="entry name" value="NAD(P)-binding Rossmann-like Domain"/>
    <property type="match status" value="1"/>
</dbReference>
<dbReference type="GO" id="GO:0046872">
    <property type="term" value="F:metal ion binding"/>
    <property type="evidence" value="ECO:0007669"/>
    <property type="project" value="UniProtKB-KW"/>
</dbReference>
<feature type="active site" description="Proton donor" evidence="5">
    <location>
        <position position="101"/>
    </location>
</feature>
<comment type="cofactor">
    <cofactor evidence="1">
        <name>Mn(2+)</name>
        <dbReference type="ChEBI" id="CHEBI:29035"/>
    </cofactor>
</comment>
<dbReference type="Pfam" id="PF00390">
    <property type="entry name" value="malic"/>
    <property type="match status" value="1"/>
</dbReference>
<feature type="binding site" evidence="7">
    <location>
        <position position="244"/>
    </location>
    <ligand>
        <name>a divalent metal cation</name>
        <dbReference type="ChEBI" id="CHEBI:60240"/>
    </ligand>
</feature>
<dbReference type="GO" id="GO:0004471">
    <property type="term" value="F:malate dehydrogenase (decarboxylating) (NAD+) activity"/>
    <property type="evidence" value="ECO:0007669"/>
    <property type="project" value="TreeGrafter"/>
</dbReference>
<feature type="domain" description="Malic enzyme N-terminal" evidence="10">
    <location>
        <begin position="78"/>
        <end position="259"/>
    </location>
</feature>
<evidence type="ECO:0000256" key="4">
    <source>
        <dbReference type="ARBA" id="ARBA00023027"/>
    </source>
</evidence>
<evidence type="ECO:0000256" key="1">
    <source>
        <dbReference type="ARBA" id="ARBA00001936"/>
    </source>
</evidence>
<feature type="domain" description="Malic enzyme NAD-binding" evidence="9">
    <location>
        <begin position="269"/>
        <end position="544"/>
    </location>
</feature>
<comment type="cofactor">
    <cofactor evidence="7">
        <name>Mg(2+)</name>
        <dbReference type="ChEBI" id="CHEBI:18420"/>
    </cofactor>
    <cofactor evidence="7">
        <name>Mn(2+)</name>
        <dbReference type="ChEBI" id="CHEBI:29035"/>
    </cofactor>
    <text evidence="7">Divalent metal cations. Prefers magnesium or manganese.</text>
</comment>
<evidence type="ECO:0000256" key="5">
    <source>
        <dbReference type="PIRSR" id="PIRSR000106-1"/>
    </source>
</evidence>
<dbReference type="SMART" id="SM01274">
    <property type="entry name" value="malic"/>
    <property type="match status" value="1"/>
</dbReference>
<dbReference type="InterPro" id="IPR015884">
    <property type="entry name" value="Malic_enzyme_CS"/>
</dbReference>
<dbReference type="NCBIfam" id="NF010052">
    <property type="entry name" value="PRK13529.1"/>
    <property type="match status" value="1"/>
</dbReference>
<dbReference type="InterPro" id="IPR046346">
    <property type="entry name" value="Aminoacid_DH-like_N_sf"/>
</dbReference>
<evidence type="ECO:0000313" key="12">
    <source>
        <dbReference type="Proteomes" id="UP000053831"/>
    </source>
</evidence>
<dbReference type="PROSITE" id="PS00331">
    <property type="entry name" value="MALIC_ENZYMES"/>
    <property type="match status" value="1"/>
</dbReference>
<organism evidence="11 12">
    <name type="scientific">Escovopsis weberi</name>
    <dbReference type="NCBI Taxonomy" id="150374"/>
    <lineage>
        <taxon>Eukaryota</taxon>
        <taxon>Fungi</taxon>
        <taxon>Dikarya</taxon>
        <taxon>Ascomycota</taxon>
        <taxon>Pezizomycotina</taxon>
        <taxon>Sordariomycetes</taxon>
        <taxon>Hypocreomycetidae</taxon>
        <taxon>Hypocreales</taxon>
        <taxon>Hypocreaceae</taxon>
        <taxon>Escovopsis</taxon>
    </lineage>
</organism>
<dbReference type="PANTHER" id="PTHR23406">
    <property type="entry name" value="MALIC ENZYME-RELATED"/>
    <property type="match status" value="1"/>
</dbReference>
<dbReference type="GO" id="GO:0006520">
    <property type="term" value="P:amino acid metabolic process"/>
    <property type="evidence" value="ECO:0007669"/>
    <property type="project" value="EnsemblFungi"/>
</dbReference>
<dbReference type="GO" id="GO:0005829">
    <property type="term" value="C:cytosol"/>
    <property type="evidence" value="ECO:0007669"/>
    <property type="project" value="TreeGrafter"/>
</dbReference>
<dbReference type="Pfam" id="PF03949">
    <property type="entry name" value="Malic_M"/>
    <property type="match status" value="1"/>
</dbReference>
<keyword evidence="4" id="KW-0520">NAD</keyword>
<dbReference type="PRINTS" id="PR00072">
    <property type="entry name" value="MALOXRDTASE"/>
</dbReference>
<evidence type="ECO:0000259" key="10">
    <source>
        <dbReference type="SMART" id="SM01274"/>
    </source>
</evidence>
<dbReference type="SUPFAM" id="SSF53223">
    <property type="entry name" value="Aminoacid dehydrogenase-like, N-terminal domain"/>
    <property type="match status" value="1"/>
</dbReference>
<feature type="binding site" evidence="7">
    <location>
        <position position="268"/>
    </location>
    <ligand>
        <name>a divalent metal cation</name>
        <dbReference type="ChEBI" id="CHEBI:60240"/>
    </ligand>
</feature>
<name>A0A0M9VSD7_ESCWE</name>
<feature type="binding site" evidence="6">
    <location>
        <position position="466"/>
    </location>
    <ligand>
        <name>(S)-malate</name>
        <dbReference type="ChEBI" id="CHEBI:15589"/>
    </ligand>
</feature>
<sequence length="583" mass="61919">MASQRPLDCALTGTDLLNSGVFNKGSAFSPQERIDFDIAGLLPAGVQTLDEQVERAYEQYRTRHDDDLAKNTFLASLKNQNEILYYKLVSTHIKEMLSVIYTPTEGDAIKEYSKLFRRPEGCFLNIDAIDRVHHDLSLWGSPDDIDYIIVTDGEEILGIGDQGVGGGLISSAKGVVATLCAGIPPSRILPIGLDCGTDNDALLRDELYLGLRRRRVRGEQYDRFVGAFVGAARALFPCALIHFEDFGLGNARRLLDTYGPRMACFNDDVQGTGCVALAAVMAALRVAGTRLRDVRMLVFGAGSAGVGVADQVRNAIAEEGGVSRAEAARQIWLIDRPGLLASDTPVCEAQQPYAKDASLWPPGARDLLSVVSAVRPHVLVGTSTAAGAFTEDVVRAMDRGLCEGEGEGEGAGRPVILPLSNPTRLQEASPGDLLAWTGGRALVATGSPAAPVRGPRGGLVRVAECNNALVFPGICLGAVLSRAARLTEGMLVAAVRGLAEEGGEAVECSTRGVGEDGAPPLLPDVTRASEASVRVAAGVVRAAVEGDVAGREGIPRDEGPLRDWVRGAMWEPEYRPLRRSTGA</sequence>
<dbReference type="InterPro" id="IPR012302">
    <property type="entry name" value="Malic_NAD-bd"/>
</dbReference>
<dbReference type="GO" id="GO:0051287">
    <property type="term" value="F:NAD binding"/>
    <property type="evidence" value="ECO:0007669"/>
    <property type="project" value="InterPro"/>
</dbReference>
<dbReference type="GO" id="GO:0006108">
    <property type="term" value="P:malate metabolic process"/>
    <property type="evidence" value="ECO:0007669"/>
    <property type="project" value="TreeGrafter"/>
</dbReference>
<dbReference type="EMBL" id="LGSR01000022">
    <property type="protein sequence ID" value="KOS17575.1"/>
    <property type="molecule type" value="Genomic_DNA"/>
</dbReference>
<dbReference type="Proteomes" id="UP000053831">
    <property type="component" value="Unassembled WGS sequence"/>
</dbReference>
<evidence type="ECO:0000256" key="7">
    <source>
        <dbReference type="PIRSR" id="PIRSR000106-3"/>
    </source>
</evidence>
<reference evidence="11 12" key="1">
    <citation type="submission" date="2015-07" db="EMBL/GenBank/DDBJ databases">
        <title>The genome of the fungus Escovopsis weberi, a specialized disease agent of ant agriculture.</title>
        <authorList>
            <person name="de Man T.J."/>
            <person name="Stajich J.E."/>
            <person name="Kubicek C.P."/>
            <person name="Chenthamara K."/>
            <person name="Atanasova L."/>
            <person name="Druzhinina I.S."/>
            <person name="Birnbaum S."/>
            <person name="Barribeau S.M."/>
            <person name="Teiling C."/>
            <person name="Suen G."/>
            <person name="Currie C."/>
            <person name="Gerardo N.M."/>
        </authorList>
    </citation>
    <scope>NUCLEOTIDE SEQUENCE [LARGE SCALE GENOMIC DNA]</scope>
</reference>
<proteinExistence type="inferred from homology"/>
<keyword evidence="3 7" id="KW-0479">Metal-binding</keyword>
<dbReference type="SMART" id="SM00919">
    <property type="entry name" value="Malic_M"/>
    <property type="match status" value="1"/>
</dbReference>
<dbReference type="InterPro" id="IPR012301">
    <property type="entry name" value="Malic_N_dom"/>
</dbReference>
<evidence type="ECO:0000313" key="11">
    <source>
        <dbReference type="EMBL" id="KOS17575.1"/>
    </source>
</evidence>
<evidence type="ECO:0000256" key="3">
    <source>
        <dbReference type="ARBA" id="ARBA00022723"/>
    </source>
</evidence>
<evidence type="ECO:0000256" key="8">
    <source>
        <dbReference type="RuleBase" id="RU003426"/>
    </source>
</evidence>
<dbReference type="AlphaFoldDB" id="A0A0M9VSD7"/>
<gene>
    <name evidence="11" type="ORF">ESCO_002440</name>
</gene>
<dbReference type="SUPFAM" id="SSF51735">
    <property type="entry name" value="NAD(P)-binding Rossmann-fold domains"/>
    <property type="match status" value="1"/>
</dbReference>
<accession>A0A0M9VSD7</accession>
<dbReference type="OrthoDB" id="5365701at2759"/>
<dbReference type="InterPro" id="IPR037062">
    <property type="entry name" value="Malic_N_dom_sf"/>
</dbReference>
<dbReference type="Gene3D" id="3.40.50.10380">
    <property type="entry name" value="Malic enzyme, N-terminal domain"/>
    <property type="match status" value="1"/>
</dbReference>
<dbReference type="GO" id="GO:0005739">
    <property type="term" value="C:mitochondrion"/>
    <property type="evidence" value="ECO:0007669"/>
    <property type="project" value="EnsemblFungi"/>
</dbReference>
<keyword evidence="12" id="KW-1185">Reference proteome</keyword>
<dbReference type="InterPro" id="IPR036291">
    <property type="entry name" value="NAD(P)-bd_dom_sf"/>
</dbReference>
<comment type="caution">
    <text evidence="11">The sequence shown here is derived from an EMBL/GenBank/DDBJ whole genome shotgun (WGS) entry which is preliminary data.</text>
</comment>
<feature type="binding site" evidence="7">
    <location>
        <position position="245"/>
    </location>
    <ligand>
        <name>a divalent metal cation</name>
        <dbReference type="ChEBI" id="CHEBI:60240"/>
    </ligand>
</feature>
<evidence type="ECO:0000256" key="6">
    <source>
        <dbReference type="PIRSR" id="PIRSR000106-2"/>
    </source>
</evidence>
<dbReference type="PANTHER" id="PTHR23406:SF34">
    <property type="entry name" value="NAD-DEPENDENT MALIC ENZYME, MITOCHONDRIAL"/>
    <property type="match status" value="1"/>
</dbReference>
<feature type="binding site" evidence="6">
    <location>
        <position position="421"/>
    </location>
    <ligand>
        <name>(S)-malate</name>
        <dbReference type="ChEBI" id="CHEBI:15589"/>
    </ligand>
</feature>
<dbReference type="STRING" id="150374.A0A0M9VSD7"/>
<dbReference type="InterPro" id="IPR001891">
    <property type="entry name" value="Malic_OxRdtase"/>
</dbReference>
<evidence type="ECO:0000259" key="9">
    <source>
        <dbReference type="SMART" id="SM00919"/>
    </source>
</evidence>
<feature type="active site" description="Proton acceptor" evidence="5">
    <location>
        <position position="173"/>
    </location>
</feature>
<comment type="similarity">
    <text evidence="2 8">Belongs to the malic enzymes family.</text>
</comment>